<comment type="catalytic activity">
    <reaction evidence="13 15">
        <text>5-amino-6-(5-phospho-D-ribitylamino)uracil + NADP(+) = 5-amino-6-(5-phospho-D-ribosylamino)uracil + NADPH + H(+)</text>
        <dbReference type="Rhea" id="RHEA:17845"/>
        <dbReference type="ChEBI" id="CHEBI:15378"/>
        <dbReference type="ChEBI" id="CHEBI:57783"/>
        <dbReference type="ChEBI" id="CHEBI:58349"/>
        <dbReference type="ChEBI" id="CHEBI:58421"/>
        <dbReference type="ChEBI" id="CHEBI:58453"/>
        <dbReference type="EC" id="1.1.1.193"/>
    </reaction>
</comment>
<dbReference type="PROSITE" id="PS51747">
    <property type="entry name" value="CYT_DCMP_DEAMINASES_2"/>
    <property type="match status" value="1"/>
</dbReference>
<comment type="function">
    <text evidence="1 15">Converts 2,5-diamino-6-(ribosylamino)-4(3h)-pyrimidinone 5'-phosphate into 5-amino-6-(ribosylamino)-2,4(1h,3h)-pyrimidinedione 5'-phosphate.</text>
</comment>
<comment type="caution">
    <text evidence="19">The sequence shown here is derived from an EMBL/GenBank/DDBJ whole genome shotgun (WGS) entry which is preliminary data.</text>
</comment>
<evidence type="ECO:0000256" key="4">
    <source>
        <dbReference type="ARBA" id="ARBA00005259"/>
    </source>
</evidence>
<dbReference type="InterPro" id="IPR002734">
    <property type="entry name" value="RibDG_C"/>
</dbReference>
<comment type="similarity">
    <text evidence="5 15">In the C-terminal section; belongs to the HTP reductase family.</text>
</comment>
<sequence length="366" mass="40607">MSDSKYMKLAIKLAQKGAGYVNPNPMVGAVIVKDNHIIGQGYHEFFGGPHAERNALKNCRESPVGATLYVTLEPCCHFGKTPPCIDAIIDSGITRVVIGSLDCNPIVSGKGVKILEENNLQVTVGILENECLNLIKSFRKYITQHVPYVFMKYAMSMDGKIATKTNQSKWITEEEARKHVHQLRHHVSAIMVGVNTVIQDDPLLTCRLEEGKNPIRIICDTHLRTPLTSKIVKTANDIKTYIATSSEDKNKMKLYQNHGCKILSIKKKGNHIDLSSLMQHLGNMQIDSLVLEGGSLMNWSALEQQIVDELKIYIAPKIFGGSAKFPIGGEGISLPNDAIRLKPYAFSQIGNDYLIESEVIYPCSQE</sequence>
<name>A0A064C2S9_STREE</name>
<feature type="binding site" evidence="17">
    <location>
        <position position="170"/>
    </location>
    <ligand>
        <name>NADP(+)</name>
        <dbReference type="ChEBI" id="CHEBI:58349"/>
    </ligand>
</feature>
<keyword evidence="8 15" id="KW-0378">Hydrolase</keyword>
<dbReference type="GO" id="GO:0050661">
    <property type="term" value="F:NADP binding"/>
    <property type="evidence" value="ECO:0007669"/>
    <property type="project" value="InterPro"/>
</dbReference>
<evidence type="ECO:0000256" key="12">
    <source>
        <dbReference type="ARBA" id="ARBA00023268"/>
    </source>
</evidence>
<dbReference type="GO" id="GO:0008270">
    <property type="term" value="F:zinc ion binding"/>
    <property type="evidence" value="ECO:0007669"/>
    <property type="project" value="InterPro"/>
</dbReference>
<feature type="binding site" evidence="17">
    <location>
        <position position="154"/>
    </location>
    <ligand>
        <name>NADP(+)</name>
        <dbReference type="ChEBI" id="CHEBI:58349"/>
    </ligand>
</feature>
<evidence type="ECO:0000256" key="1">
    <source>
        <dbReference type="ARBA" id="ARBA00002151"/>
    </source>
</evidence>
<feature type="binding site" evidence="17">
    <location>
        <position position="200"/>
    </location>
    <ligand>
        <name>NADP(+)</name>
        <dbReference type="ChEBI" id="CHEBI:58349"/>
    </ligand>
</feature>
<dbReference type="NCBIfam" id="TIGR00227">
    <property type="entry name" value="ribD_Cterm"/>
    <property type="match status" value="1"/>
</dbReference>
<comment type="cofactor">
    <cofactor evidence="15 18">
        <name>Zn(2+)</name>
        <dbReference type="ChEBI" id="CHEBI:29105"/>
    </cofactor>
    <text evidence="15 18">Binds 1 zinc ion.</text>
</comment>
<feature type="binding site" evidence="18">
    <location>
        <position position="84"/>
    </location>
    <ligand>
        <name>Zn(2+)</name>
        <dbReference type="ChEBI" id="CHEBI:29105"/>
        <note>catalytic</note>
    </ligand>
</feature>
<evidence type="ECO:0000256" key="11">
    <source>
        <dbReference type="ARBA" id="ARBA00023002"/>
    </source>
</evidence>
<comment type="catalytic activity">
    <reaction evidence="14 15">
        <text>2,5-diamino-6-hydroxy-4-(5-phosphoribosylamino)-pyrimidine + H2O + H(+) = 5-amino-6-(5-phospho-D-ribosylamino)uracil + NH4(+)</text>
        <dbReference type="Rhea" id="RHEA:21868"/>
        <dbReference type="ChEBI" id="CHEBI:15377"/>
        <dbReference type="ChEBI" id="CHEBI:15378"/>
        <dbReference type="ChEBI" id="CHEBI:28938"/>
        <dbReference type="ChEBI" id="CHEBI:58453"/>
        <dbReference type="ChEBI" id="CHEBI:58614"/>
        <dbReference type="EC" id="3.5.4.26"/>
    </reaction>
</comment>
<evidence type="ECO:0000256" key="17">
    <source>
        <dbReference type="PIRSR" id="PIRSR006769-2"/>
    </source>
</evidence>
<dbReference type="CDD" id="cd01284">
    <property type="entry name" value="Riboflavin_deaminase-reductase"/>
    <property type="match status" value="1"/>
</dbReference>
<feature type="active site" description="Proton donor" evidence="16">
    <location>
        <position position="52"/>
    </location>
</feature>
<feature type="binding site" evidence="17">
    <location>
        <position position="196"/>
    </location>
    <ligand>
        <name>NADP(+)</name>
        <dbReference type="ChEBI" id="CHEBI:58349"/>
    </ligand>
</feature>
<keyword evidence="11 15" id="KW-0560">Oxidoreductase</keyword>
<comment type="pathway">
    <text evidence="3 15">Cofactor biosynthesis; riboflavin biosynthesis; 5-amino-6-(D-ribitylamino)uracil from GTP: step 3/4.</text>
</comment>
<keyword evidence="10 15" id="KW-0521">NADP</keyword>
<comment type="similarity">
    <text evidence="4 15">In the N-terminal section; belongs to the cytidine and deoxycytidylate deaminase family.</text>
</comment>
<dbReference type="InterPro" id="IPR004794">
    <property type="entry name" value="Eubact_RibD"/>
</dbReference>
<dbReference type="SUPFAM" id="SSF53597">
    <property type="entry name" value="Dihydrofolate reductase-like"/>
    <property type="match status" value="1"/>
</dbReference>
<evidence type="ECO:0000256" key="13">
    <source>
        <dbReference type="ARBA" id="ARBA00049861"/>
    </source>
</evidence>
<evidence type="ECO:0000256" key="9">
    <source>
        <dbReference type="ARBA" id="ARBA00022833"/>
    </source>
</evidence>
<dbReference type="Proteomes" id="UP000315060">
    <property type="component" value="Unassembled WGS sequence"/>
</dbReference>
<feature type="binding site" evidence="17">
    <location>
        <position position="168"/>
    </location>
    <ligand>
        <name>substrate</name>
    </ligand>
</feature>
<dbReference type="PANTHER" id="PTHR38011:SF7">
    <property type="entry name" value="2,5-DIAMINO-6-RIBOSYLAMINO-4(3H)-PYRIMIDINONE 5'-PHOSPHATE REDUCTASE"/>
    <property type="match status" value="1"/>
</dbReference>
<evidence type="ECO:0000256" key="14">
    <source>
        <dbReference type="ARBA" id="ARBA00049886"/>
    </source>
</evidence>
<dbReference type="InterPro" id="IPR011549">
    <property type="entry name" value="RibD_C"/>
</dbReference>
<feature type="binding site" evidence="17">
    <location>
        <position position="207"/>
    </location>
    <ligand>
        <name>substrate</name>
    </ligand>
</feature>
<dbReference type="NCBIfam" id="TIGR00326">
    <property type="entry name" value="eubact_ribD"/>
    <property type="match status" value="1"/>
</dbReference>
<feature type="binding site" evidence="17">
    <location>
        <position position="184"/>
    </location>
    <ligand>
        <name>substrate</name>
    </ligand>
</feature>
<dbReference type="Pfam" id="PF01872">
    <property type="entry name" value="RibD_C"/>
    <property type="match status" value="1"/>
</dbReference>
<dbReference type="AlphaFoldDB" id="A0A064C2S9"/>
<evidence type="ECO:0000256" key="8">
    <source>
        <dbReference type="ARBA" id="ARBA00022801"/>
    </source>
</evidence>
<dbReference type="GO" id="GO:0009231">
    <property type="term" value="P:riboflavin biosynthetic process"/>
    <property type="evidence" value="ECO:0007669"/>
    <property type="project" value="UniProtKB-UniPathway"/>
</dbReference>
<protein>
    <recommendedName>
        <fullName evidence="15">Riboflavin biosynthesis protein RibD</fullName>
    </recommendedName>
    <domain>
        <recommendedName>
            <fullName evidence="15">Diaminohydroxyphosphoribosylaminopyrimidine deaminase</fullName>
            <shortName evidence="15">DRAP deaminase</shortName>
            <ecNumber evidence="15">3.5.4.26</ecNumber>
        </recommendedName>
        <alternativeName>
            <fullName evidence="15">Riboflavin-specific deaminase</fullName>
        </alternativeName>
    </domain>
    <domain>
        <recommendedName>
            <fullName evidence="15">5-amino-6-(5-phosphoribosylamino)uracil reductase</fullName>
            <ecNumber evidence="15">1.1.1.193</ecNumber>
        </recommendedName>
        <alternativeName>
            <fullName evidence="15">HTP reductase</fullName>
        </alternativeName>
    </domain>
</protein>
<dbReference type="GO" id="GO:0008835">
    <property type="term" value="F:diaminohydroxyphosphoribosylaminopyrimidine deaminase activity"/>
    <property type="evidence" value="ECO:0007669"/>
    <property type="project" value="UniProtKB-EC"/>
</dbReference>
<dbReference type="Pfam" id="PF00383">
    <property type="entry name" value="dCMP_cyt_deam_1"/>
    <property type="match status" value="1"/>
</dbReference>
<keyword evidence="9 15" id="KW-0862">Zinc</keyword>
<reference evidence="19 20" key="1">
    <citation type="submission" date="2019-07" db="EMBL/GenBank/DDBJ databases">
        <authorList>
            <person name="Mohale T."/>
        </authorList>
    </citation>
    <scope>NUCLEOTIDE SEQUENCE [LARGE SCALE GENOMIC DNA]</scope>
    <source>
        <strain evidence="19 20">NTPn 59</strain>
    </source>
</reference>
<gene>
    <name evidence="19" type="primary">ribD</name>
    <name evidence="19" type="ORF">AZJ28_09130</name>
</gene>
<dbReference type="UniPathway" id="UPA00275">
    <property type="reaction ID" value="UER00401"/>
</dbReference>
<dbReference type="InterPro" id="IPR024072">
    <property type="entry name" value="DHFR-like_dom_sf"/>
</dbReference>
<dbReference type="Gene3D" id="3.40.140.10">
    <property type="entry name" value="Cytidine Deaminase, domain 2"/>
    <property type="match status" value="1"/>
</dbReference>
<dbReference type="InterPro" id="IPR016192">
    <property type="entry name" value="APOBEC/CMP_deaminase_Zn-bd"/>
</dbReference>
<dbReference type="PIRSF" id="PIRSF006769">
    <property type="entry name" value="RibD"/>
    <property type="match status" value="1"/>
</dbReference>
<dbReference type="SUPFAM" id="SSF53927">
    <property type="entry name" value="Cytidine deaminase-like"/>
    <property type="match status" value="1"/>
</dbReference>
<evidence type="ECO:0000313" key="20">
    <source>
        <dbReference type="Proteomes" id="UP000315060"/>
    </source>
</evidence>
<comment type="pathway">
    <text evidence="2 15">Cofactor biosynthesis; riboflavin biosynthesis; 5-amino-6-(D-ribitylamino)uracil from GTP: step 2/4.</text>
</comment>
<evidence type="ECO:0000256" key="5">
    <source>
        <dbReference type="ARBA" id="ARBA00007417"/>
    </source>
</evidence>
<evidence type="ECO:0000256" key="3">
    <source>
        <dbReference type="ARBA" id="ARBA00004910"/>
    </source>
</evidence>
<feature type="binding site" evidence="17">
    <location>
        <position position="221"/>
    </location>
    <ligand>
        <name>NADP(+)</name>
        <dbReference type="ChEBI" id="CHEBI:58349"/>
    </ligand>
</feature>
<proteinExistence type="inferred from homology"/>
<dbReference type="InterPro" id="IPR002125">
    <property type="entry name" value="CMP_dCMP_dom"/>
</dbReference>
<evidence type="ECO:0000256" key="6">
    <source>
        <dbReference type="ARBA" id="ARBA00022619"/>
    </source>
</evidence>
<keyword evidence="12" id="KW-0511">Multifunctional enzyme</keyword>
<feature type="binding site" evidence="17">
    <location>
        <position position="292"/>
    </location>
    <ligand>
        <name>substrate</name>
    </ligand>
</feature>
<dbReference type="EC" id="3.5.4.26" evidence="15"/>
<evidence type="ECO:0000256" key="18">
    <source>
        <dbReference type="PIRSR" id="PIRSR006769-3"/>
    </source>
</evidence>
<dbReference type="EC" id="1.1.1.193" evidence="15"/>
<feature type="binding site" evidence="17">
    <location>
        <begin position="294"/>
        <end position="300"/>
    </location>
    <ligand>
        <name>NADP(+)</name>
        <dbReference type="ChEBI" id="CHEBI:58349"/>
    </ligand>
</feature>
<dbReference type="EMBL" id="VMYC01000162">
    <property type="protein sequence ID" value="TVX68194.1"/>
    <property type="molecule type" value="Genomic_DNA"/>
</dbReference>
<accession>A0A064C2S9</accession>
<dbReference type="GO" id="GO:0008703">
    <property type="term" value="F:5-amino-6-(5-phosphoribosylamino)uracil reductase activity"/>
    <property type="evidence" value="ECO:0007669"/>
    <property type="project" value="UniProtKB-EC"/>
</dbReference>
<organism evidence="19 20">
    <name type="scientific">Streptococcus pneumoniae</name>
    <dbReference type="NCBI Taxonomy" id="1313"/>
    <lineage>
        <taxon>Bacteria</taxon>
        <taxon>Bacillati</taxon>
        <taxon>Bacillota</taxon>
        <taxon>Bacilli</taxon>
        <taxon>Lactobacillales</taxon>
        <taxon>Streptococcaceae</taxon>
        <taxon>Streptococcus</taxon>
    </lineage>
</organism>
<dbReference type="PANTHER" id="PTHR38011">
    <property type="entry name" value="DIHYDROFOLATE REDUCTASE FAMILY PROTEIN (AFU_ORTHOLOGUE AFUA_8G06820)"/>
    <property type="match status" value="1"/>
</dbReference>
<evidence type="ECO:0000256" key="7">
    <source>
        <dbReference type="ARBA" id="ARBA00022723"/>
    </source>
</evidence>
<feature type="binding site" evidence="17">
    <location>
        <position position="204"/>
    </location>
    <ligand>
        <name>substrate</name>
    </ligand>
</feature>
<dbReference type="PROSITE" id="PS00903">
    <property type="entry name" value="CYT_DCMP_DEAMINASES_1"/>
    <property type="match status" value="1"/>
</dbReference>
<keyword evidence="7 15" id="KW-0479">Metal-binding</keyword>
<evidence type="ECO:0000313" key="19">
    <source>
        <dbReference type="EMBL" id="TVX68194.1"/>
    </source>
</evidence>
<evidence type="ECO:0000256" key="15">
    <source>
        <dbReference type="PIRNR" id="PIRNR006769"/>
    </source>
</evidence>
<dbReference type="InterPro" id="IPR016193">
    <property type="entry name" value="Cytidine_deaminase-like"/>
</dbReference>
<keyword evidence="6 15" id="KW-0686">Riboflavin biosynthesis</keyword>
<dbReference type="InterPro" id="IPR050765">
    <property type="entry name" value="Riboflavin_Biosynth_HTPR"/>
</dbReference>
<evidence type="ECO:0000256" key="10">
    <source>
        <dbReference type="ARBA" id="ARBA00022857"/>
    </source>
</evidence>
<evidence type="ECO:0000256" key="2">
    <source>
        <dbReference type="ARBA" id="ARBA00004882"/>
    </source>
</evidence>
<feature type="binding site" evidence="18">
    <location>
        <position position="75"/>
    </location>
    <ligand>
        <name>Zn(2+)</name>
        <dbReference type="ChEBI" id="CHEBI:29105"/>
        <note>catalytic</note>
    </ligand>
</feature>
<feature type="binding site" evidence="18">
    <location>
        <position position="50"/>
    </location>
    <ligand>
        <name>Zn(2+)</name>
        <dbReference type="ChEBI" id="CHEBI:29105"/>
        <note>catalytic</note>
    </ligand>
</feature>
<dbReference type="Gene3D" id="3.40.430.10">
    <property type="entry name" value="Dihydrofolate Reductase, subunit A"/>
    <property type="match status" value="1"/>
</dbReference>
<dbReference type="FunFam" id="3.40.140.10:FF:000025">
    <property type="entry name" value="Riboflavin biosynthesis protein RibD"/>
    <property type="match status" value="1"/>
</dbReference>
<evidence type="ECO:0000256" key="16">
    <source>
        <dbReference type="PIRSR" id="PIRSR006769-1"/>
    </source>
</evidence>